<evidence type="ECO:0000256" key="1">
    <source>
        <dbReference type="SAM" id="MobiDB-lite"/>
    </source>
</evidence>
<proteinExistence type="predicted"/>
<organism evidence="2 3">
    <name type="scientific">Candidatus Chryseobacterium massiliense</name>
    <dbReference type="NCBI Taxonomy" id="204089"/>
    <lineage>
        <taxon>Bacteria</taxon>
        <taxon>Pseudomonadati</taxon>
        <taxon>Bacteroidota</taxon>
        <taxon>Flavobacteriia</taxon>
        <taxon>Flavobacteriales</taxon>
        <taxon>Weeksellaceae</taxon>
        <taxon>Chryseobacterium group</taxon>
        <taxon>Chryseobacterium</taxon>
    </lineage>
</organism>
<protein>
    <submittedName>
        <fullName evidence="2">Cell filamentation protein Fic</fullName>
    </submittedName>
</protein>
<dbReference type="InterPro" id="IPR011204">
    <property type="entry name" value="Virulence_RhuM-like"/>
</dbReference>
<evidence type="ECO:0000313" key="2">
    <source>
        <dbReference type="EMBL" id="REC48742.1"/>
    </source>
</evidence>
<dbReference type="EMBL" id="QNVU01000020">
    <property type="protein sequence ID" value="REC48742.1"/>
    <property type="molecule type" value="Genomic_DNA"/>
</dbReference>
<dbReference type="PANTHER" id="PTHR35810">
    <property type="entry name" value="CYTOPLASMIC PROTEIN-RELATED"/>
    <property type="match status" value="1"/>
</dbReference>
<keyword evidence="3" id="KW-1185">Reference proteome</keyword>
<comment type="caution">
    <text evidence="2">The sequence shown here is derived from an EMBL/GenBank/DDBJ whole genome shotgun (WGS) entry which is preliminary data.</text>
</comment>
<feature type="region of interest" description="Disordered" evidence="1">
    <location>
        <begin position="338"/>
        <end position="358"/>
    </location>
</feature>
<dbReference type="Pfam" id="PF13310">
    <property type="entry name" value="Virulence_RhuM"/>
    <property type="match status" value="1"/>
</dbReference>
<dbReference type="PIRSF" id="PIRSF015268">
    <property type="entry name" value="Virulence_RhuM"/>
    <property type="match status" value="1"/>
</dbReference>
<accession>A0A3D9B6D1</accession>
<dbReference type="RefSeq" id="WP_116098692.1">
    <property type="nucleotide sequence ID" value="NZ_QNVU01000020.1"/>
</dbReference>
<dbReference type="AlphaFoldDB" id="A0A3D9B6D1"/>
<dbReference type="PANTHER" id="PTHR35810:SF1">
    <property type="entry name" value="CYTOPLASMIC PROTEIN"/>
    <property type="match status" value="1"/>
</dbReference>
<sequence length="358" mass="41564">MKNNLDNLSNFIFYQTDDGKISVQVFVDNESETIWASQKAMSEIFDINVSGITKHLKNIFEENELSETGNVQKLHIANSTKPVNFYSLDVIISVGYRINSYKATQFRRWATSILKEYLIKGFVLDEERLKQGNQLFGKDYFAELLERIREIRASERLFYQKITDIYATSVDYDLQSPITKEFYATVQNKLHWAIHNHTAAELIKLRASANKPNMGLTSWKNEKKGGKILKTDVSVAKNYLNEEELGELNRVVTMYLDFAENMAKRQKEMKMVDWIARLDSFLSFNEYDVLKNSGKVSATIAKRLAENEYEKFRIIQDKEYKSDFDKVIEEIRVTGNVSEKAEPNKQSLENLEKNDDSN</sequence>
<dbReference type="Proteomes" id="UP000256924">
    <property type="component" value="Unassembled WGS sequence"/>
</dbReference>
<name>A0A3D9B6D1_9FLAO</name>
<reference evidence="2 3" key="1">
    <citation type="journal article" date="2004" name="Emerg. Infect. Dis.">
        <title>Amoebae-resisting bacteria isolated from human nasal swabs by amoebal coculture.</title>
        <authorList>
            <person name="Greub G."/>
            <person name="La Scola B."/>
            <person name="Raoult D."/>
        </authorList>
    </citation>
    <scope>NUCLEOTIDE SEQUENCE [LARGE SCALE GENOMIC DNA]</scope>
    <source>
        <strain evidence="2 3">CCUG 51329</strain>
    </source>
</reference>
<gene>
    <name evidence="2" type="ORF">DRF68_11040</name>
</gene>
<evidence type="ECO:0000313" key="3">
    <source>
        <dbReference type="Proteomes" id="UP000256924"/>
    </source>
</evidence>